<dbReference type="InterPro" id="IPR053521">
    <property type="entry name" value="McjB-like"/>
</dbReference>
<feature type="domain" description="Microcin J25-processing protein McjB C-terminal" evidence="1">
    <location>
        <begin position="34"/>
        <end position="115"/>
    </location>
</feature>
<evidence type="ECO:0000313" key="2">
    <source>
        <dbReference type="EMBL" id="MFC3809206.1"/>
    </source>
</evidence>
<evidence type="ECO:0000313" key="3">
    <source>
        <dbReference type="Proteomes" id="UP001595616"/>
    </source>
</evidence>
<protein>
    <submittedName>
        <fullName evidence="2">Lasso peptide biosynthesis B2 protein</fullName>
    </submittedName>
</protein>
<dbReference type="Pfam" id="PF13471">
    <property type="entry name" value="Transglut_core3"/>
    <property type="match status" value="1"/>
</dbReference>
<sequence length="122" mass="14433">MLACVPLSLYTYLLMHFFKKKARFDSWKLNRFESKNDLQLVKDISFAINLIAKHSPWENVCRHQAYQAIVLCRWYKVNSKVFIGFKKEEDNKISGHAWTVVNDTIITGFCNPDEYFIQTIYS</sequence>
<keyword evidence="3" id="KW-1185">Reference proteome</keyword>
<dbReference type="Proteomes" id="UP001595616">
    <property type="component" value="Unassembled WGS sequence"/>
</dbReference>
<dbReference type="InterPro" id="IPR032708">
    <property type="entry name" value="McjB_C"/>
</dbReference>
<accession>A0ABV7YQE7</accession>
<name>A0ABV7YQE7_9BACT</name>
<dbReference type="EMBL" id="JBHRYQ010000001">
    <property type="protein sequence ID" value="MFC3809206.1"/>
    <property type="molecule type" value="Genomic_DNA"/>
</dbReference>
<dbReference type="RefSeq" id="WP_379833954.1">
    <property type="nucleotide sequence ID" value="NZ_JBHRYQ010000001.1"/>
</dbReference>
<evidence type="ECO:0000259" key="1">
    <source>
        <dbReference type="Pfam" id="PF13471"/>
    </source>
</evidence>
<comment type="caution">
    <text evidence="2">The sequence shown here is derived from an EMBL/GenBank/DDBJ whole genome shotgun (WGS) entry which is preliminary data.</text>
</comment>
<organism evidence="2 3">
    <name type="scientific">Lacihabitans lacunae</name>
    <dbReference type="NCBI Taxonomy" id="1028214"/>
    <lineage>
        <taxon>Bacteria</taxon>
        <taxon>Pseudomonadati</taxon>
        <taxon>Bacteroidota</taxon>
        <taxon>Cytophagia</taxon>
        <taxon>Cytophagales</taxon>
        <taxon>Leadbetterellaceae</taxon>
        <taxon>Lacihabitans</taxon>
    </lineage>
</organism>
<reference evidence="3" key="1">
    <citation type="journal article" date="2019" name="Int. J. Syst. Evol. Microbiol.">
        <title>The Global Catalogue of Microorganisms (GCM) 10K type strain sequencing project: providing services to taxonomists for standard genome sequencing and annotation.</title>
        <authorList>
            <consortium name="The Broad Institute Genomics Platform"/>
            <consortium name="The Broad Institute Genome Sequencing Center for Infectious Disease"/>
            <person name="Wu L."/>
            <person name="Ma J."/>
        </authorList>
    </citation>
    <scope>NUCLEOTIDE SEQUENCE [LARGE SCALE GENOMIC DNA]</scope>
    <source>
        <strain evidence="3">CECT 7956</strain>
    </source>
</reference>
<gene>
    <name evidence="2" type="ORF">ACFOOI_00950</name>
</gene>
<proteinExistence type="predicted"/>
<dbReference type="NCBIfam" id="NF033537">
    <property type="entry name" value="lasso_biosyn_B2"/>
    <property type="match status" value="1"/>
</dbReference>